<organism evidence="1 2">
    <name type="scientific">Tetrahymena thermophila (strain SB210)</name>
    <dbReference type="NCBI Taxonomy" id="312017"/>
    <lineage>
        <taxon>Eukaryota</taxon>
        <taxon>Sar</taxon>
        <taxon>Alveolata</taxon>
        <taxon>Ciliophora</taxon>
        <taxon>Intramacronucleata</taxon>
        <taxon>Oligohymenophorea</taxon>
        <taxon>Hymenostomatida</taxon>
        <taxon>Tetrahymenina</taxon>
        <taxon>Tetrahymenidae</taxon>
        <taxon>Tetrahymena</taxon>
    </lineage>
</organism>
<name>Q23RL7_TETTS</name>
<dbReference type="EMBL" id="GG662644">
    <property type="protein sequence ID" value="EAR99031.1"/>
    <property type="molecule type" value="Genomic_DNA"/>
</dbReference>
<keyword evidence="2" id="KW-1185">Reference proteome</keyword>
<sequence>MGEVLVNNYLKYINEFLLSMKRDLQLKKCGPKYFLFHYDKNKPHQQSEMREYLQNNELILIEQQLFSPESVF</sequence>
<dbReference type="KEGG" id="tet:TTHERM_00384750"/>
<proteinExistence type="predicted"/>
<protein>
    <submittedName>
        <fullName evidence="1">Uncharacterized protein</fullName>
    </submittedName>
</protein>
<dbReference type="GeneID" id="7822879"/>
<dbReference type="AlphaFoldDB" id="Q23RL7"/>
<evidence type="ECO:0000313" key="2">
    <source>
        <dbReference type="Proteomes" id="UP000009168"/>
    </source>
</evidence>
<gene>
    <name evidence="1" type="ORF">TTHERM_00384750</name>
</gene>
<dbReference type="Proteomes" id="UP000009168">
    <property type="component" value="Unassembled WGS sequence"/>
</dbReference>
<accession>Q23RL7</accession>
<dbReference type="InParanoid" id="Q23RL7"/>
<dbReference type="RefSeq" id="XP_001019276.1">
    <property type="nucleotide sequence ID" value="XM_001019276.1"/>
</dbReference>
<evidence type="ECO:0000313" key="1">
    <source>
        <dbReference type="EMBL" id="EAR99031.1"/>
    </source>
</evidence>
<reference evidence="2" key="1">
    <citation type="journal article" date="2006" name="PLoS Biol.">
        <title>Macronuclear genome sequence of the ciliate Tetrahymena thermophila, a model eukaryote.</title>
        <authorList>
            <person name="Eisen J.A."/>
            <person name="Coyne R.S."/>
            <person name="Wu M."/>
            <person name="Wu D."/>
            <person name="Thiagarajan M."/>
            <person name="Wortman J.R."/>
            <person name="Badger J.H."/>
            <person name="Ren Q."/>
            <person name="Amedeo P."/>
            <person name="Jones K.M."/>
            <person name="Tallon L.J."/>
            <person name="Delcher A.L."/>
            <person name="Salzberg S.L."/>
            <person name="Silva J.C."/>
            <person name="Haas B.J."/>
            <person name="Majoros W.H."/>
            <person name="Farzad M."/>
            <person name="Carlton J.M."/>
            <person name="Smith R.K. Jr."/>
            <person name="Garg J."/>
            <person name="Pearlman R.E."/>
            <person name="Karrer K.M."/>
            <person name="Sun L."/>
            <person name="Manning G."/>
            <person name="Elde N.C."/>
            <person name="Turkewitz A.P."/>
            <person name="Asai D.J."/>
            <person name="Wilkes D.E."/>
            <person name="Wang Y."/>
            <person name="Cai H."/>
            <person name="Collins K."/>
            <person name="Stewart B.A."/>
            <person name="Lee S.R."/>
            <person name="Wilamowska K."/>
            <person name="Weinberg Z."/>
            <person name="Ruzzo W.L."/>
            <person name="Wloga D."/>
            <person name="Gaertig J."/>
            <person name="Frankel J."/>
            <person name="Tsao C.-C."/>
            <person name="Gorovsky M.A."/>
            <person name="Keeling P.J."/>
            <person name="Waller R.F."/>
            <person name="Patron N.J."/>
            <person name="Cherry J.M."/>
            <person name="Stover N.A."/>
            <person name="Krieger C.J."/>
            <person name="del Toro C."/>
            <person name="Ryder H.F."/>
            <person name="Williamson S.C."/>
            <person name="Barbeau R.A."/>
            <person name="Hamilton E.P."/>
            <person name="Orias E."/>
        </authorList>
    </citation>
    <scope>NUCLEOTIDE SEQUENCE [LARGE SCALE GENOMIC DNA]</scope>
    <source>
        <strain evidence="2">SB210</strain>
    </source>
</reference>
<dbReference type="HOGENOM" id="CLU_2727840_0_0_1"/>